<keyword evidence="5" id="KW-1185">Reference proteome</keyword>
<name>A0AAJ0DLK5_9PEZI</name>
<evidence type="ECO:0000256" key="1">
    <source>
        <dbReference type="SAM" id="MobiDB-lite"/>
    </source>
</evidence>
<dbReference type="GO" id="GO:0071966">
    <property type="term" value="P:fungal-type cell wall polysaccharide metabolic process"/>
    <property type="evidence" value="ECO:0007669"/>
    <property type="project" value="TreeGrafter"/>
</dbReference>
<comment type="caution">
    <text evidence="4">The sequence shown here is derived from an EMBL/GenBank/DDBJ whole genome shotgun (WGS) entry which is preliminary data.</text>
</comment>
<dbReference type="Pfam" id="PF11790">
    <property type="entry name" value="Glyco_hydro_cc"/>
    <property type="match status" value="1"/>
</dbReference>
<feature type="region of interest" description="Disordered" evidence="1">
    <location>
        <begin position="23"/>
        <end position="54"/>
    </location>
</feature>
<dbReference type="AlphaFoldDB" id="A0AAJ0DLK5"/>
<accession>A0AAJ0DLK5</accession>
<feature type="domain" description="Asl1-like glycosyl hydrolase catalytic" evidence="3">
    <location>
        <begin position="406"/>
        <end position="628"/>
    </location>
</feature>
<feature type="region of interest" description="Disordered" evidence="1">
    <location>
        <begin position="268"/>
        <end position="398"/>
    </location>
</feature>
<dbReference type="InterPro" id="IPR024655">
    <property type="entry name" value="Asl1_glyco_hydro_catalytic"/>
</dbReference>
<dbReference type="Proteomes" id="UP001271007">
    <property type="component" value="Unassembled WGS sequence"/>
</dbReference>
<dbReference type="InterPro" id="IPR017853">
    <property type="entry name" value="GH"/>
</dbReference>
<feature type="region of interest" description="Disordered" evidence="1">
    <location>
        <begin position="157"/>
        <end position="179"/>
    </location>
</feature>
<keyword evidence="2" id="KW-0732">Signal</keyword>
<dbReference type="EMBL" id="JAWDJX010000019">
    <property type="protein sequence ID" value="KAK3052772.1"/>
    <property type="molecule type" value="Genomic_DNA"/>
</dbReference>
<feature type="compositionally biased region" description="Low complexity" evidence="1">
    <location>
        <begin position="43"/>
        <end position="54"/>
    </location>
</feature>
<dbReference type="Gene3D" id="3.20.20.80">
    <property type="entry name" value="Glycosidases"/>
    <property type="match status" value="1"/>
</dbReference>
<dbReference type="PRINTS" id="PR01217">
    <property type="entry name" value="PRICHEXTENSN"/>
</dbReference>
<feature type="region of interest" description="Disordered" evidence="1">
    <location>
        <begin position="233"/>
        <end position="255"/>
    </location>
</feature>
<evidence type="ECO:0000256" key="2">
    <source>
        <dbReference type="SAM" id="SignalP"/>
    </source>
</evidence>
<dbReference type="PANTHER" id="PTHR34154">
    <property type="entry name" value="ALKALI-SENSITIVE LINKAGE PROTEIN 1"/>
    <property type="match status" value="1"/>
</dbReference>
<feature type="chain" id="PRO_5042544187" description="Asl1-like glycosyl hydrolase catalytic domain-containing protein" evidence="2">
    <location>
        <begin position="19"/>
        <end position="633"/>
    </location>
</feature>
<organism evidence="4 5">
    <name type="scientific">Extremus antarcticus</name>
    <dbReference type="NCBI Taxonomy" id="702011"/>
    <lineage>
        <taxon>Eukaryota</taxon>
        <taxon>Fungi</taxon>
        <taxon>Dikarya</taxon>
        <taxon>Ascomycota</taxon>
        <taxon>Pezizomycotina</taxon>
        <taxon>Dothideomycetes</taxon>
        <taxon>Dothideomycetidae</taxon>
        <taxon>Mycosphaerellales</taxon>
        <taxon>Extremaceae</taxon>
        <taxon>Extremus</taxon>
    </lineage>
</organism>
<dbReference type="PANTHER" id="PTHR34154:SF10">
    <property type="entry name" value="ASL1-LIKE GLYCOSYL HYDROLASE CATALYTIC DOMAIN-CONTAINING PROTEIN"/>
    <property type="match status" value="1"/>
</dbReference>
<feature type="compositionally biased region" description="Low complexity" evidence="1">
    <location>
        <begin position="233"/>
        <end position="252"/>
    </location>
</feature>
<evidence type="ECO:0000313" key="5">
    <source>
        <dbReference type="Proteomes" id="UP001271007"/>
    </source>
</evidence>
<reference evidence="4" key="1">
    <citation type="submission" date="2023-04" db="EMBL/GenBank/DDBJ databases">
        <title>Black Yeasts Isolated from many extreme environments.</title>
        <authorList>
            <person name="Coleine C."/>
            <person name="Stajich J.E."/>
            <person name="Selbmann L."/>
        </authorList>
    </citation>
    <scope>NUCLEOTIDE SEQUENCE</scope>
    <source>
        <strain evidence="4">CCFEE 5312</strain>
    </source>
</reference>
<dbReference type="InterPro" id="IPR053183">
    <property type="entry name" value="ASL1"/>
</dbReference>
<sequence length="633" mass="63677">MAPISQLAVLGFASAVLAIPHNHAHKRHAHPGAPPAYGNPTTSSEAAPVSSSAPAGYSSASAPAGYGSSSSSPSQSFSYSFSGVPSSGYAGPTGGYANPTGYGTGSSGYAHPTGTGSYSGSASYSTCTETSTLIYRSSTEYSTYYVTHTVYPSAPGSSADAGSSSAATPTSSSPAATSTPACWSACFKASGITSQDALCGNHDVSKCIHDTCDSADDQSYWSWYDSFCTASSSSTGAVPAGSSSPSASGDGTCVPDVTVTTTEKSTVHVTVGASTTDESTTAASTTEASTPSGGYPGSWEPAPSASTAPSSPPAYTPAPSSAAPAPSSAAPAPSSAAPALSSAAPAPSSAAPAPSSAAPAPSSAAPAPSSAPANTPAPTSSEPSAPSTSASPPSYGGASGYGGKRGVNYNDAALTNMFASSGHIGWAMNWESDNKGLNSGIPYIPTLWGADSMWTSIWDTNAQSAIDGGAKWFFGPNEPDMPTQADLTPDAAAALWKQYMEPYAGQVKLVAPAVTNGQGAGLGLDWLDQFMTACSDCTIDAIGQHWYWDSNDSKMFKSQVQDAIDKFGKPVWVNEFGAVGSDAEKSTFLEDVMSWMDSNDSVLGYGYFMVADGMLCSGGAPSAYGSTYMDYSG</sequence>
<gene>
    <name evidence="4" type="ORF">LTR09_006255</name>
</gene>
<evidence type="ECO:0000259" key="3">
    <source>
        <dbReference type="Pfam" id="PF11790"/>
    </source>
</evidence>
<protein>
    <recommendedName>
        <fullName evidence="3">Asl1-like glycosyl hydrolase catalytic domain-containing protein</fullName>
    </recommendedName>
</protein>
<feature type="signal peptide" evidence="2">
    <location>
        <begin position="1"/>
        <end position="18"/>
    </location>
</feature>
<feature type="compositionally biased region" description="Low complexity" evidence="1">
    <location>
        <begin position="317"/>
        <end position="396"/>
    </location>
</feature>
<dbReference type="GO" id="GO:0009277">
    <property type="term" value="C:fungal-type cell wall"/>
    <property type="evidence" value="ECO:0007669"/>
    <property type="project" value="TreeGrafter"/>
</dbReference>
<feature type="compositionally biased region" description="Low complexity" evidence="1">
    <location>
        <begin position="273"/>
        <end position="290"/>
    </location>
</feature>
<dbReference type="SUPFAM" id="SSF51445">
    <property type="entry name" value="(Trans)glycosidases"/>
    <property type="match status" value="1"/>
</dbReference>
<proteinExistence type="predicted"/>
<evidence type="ECO:0000313" key="4">
    <source>
        <dbReference type="EMBL" id="KAK3052772.1"/>
    </source>
</evidence>